<feature type="domain" description="NADP-dependent oxidoreductase" evidence="3">
    <location>
        <begin position="35"/>
        <end position="271"/>
    </location>
</feature>
<evidence type="ECO:0000313" key="4">
    <source>
        <dbReference type="EMBL" id="TVY15956.1"/>
    </source>
</evidence>
<accession>A0A8T9B8Z6</accession>
<dbReference type="GO" id="GO:0016491">
    <property type="term" value="F:oxidoreductase activity"/>
    <property type="evidence" value="ECO:0007669"/>
    <property type="project" value="UniProtKB-KW"/>
</dbReference>
<proteinExistence type="predicted"/>
<dbReference type="Pfam" id="PF00248">
    <property type="entry name" value="Aldo_ket_red"/>
    <property type="match status" value="1"/>
</dbReference>
<dbReference type="OrthoDB" id="48988at2759"/>
<evidence type="ECO:0000313" key="5">
    <source>
        <dbReference type="Proteomes" id="UP000469559"/>
    </source>
</evidence>
<dbReference type="AlphaFoldDB" id="A0A8T9B8Z6"/>
<gene>
    <name evidence="4" type="primary">sirO_2</name>
    <name evidence="4" type="ORF">LARI1_G007378</name>
</gene>
<evidence type="ECO:0000256" key="2">
    <source>
        <dbReference type="SAM" id="MobiDB-lite"/>
    </source>
</evidence>
<dbReference type="PANTHER" id="PTHR43364:SF4">
    <property type="entry name" value="NAD(P)-LINKED OXIDOREDUCTASE SUPERFAMILY PROTEIN"/>
    <property type="match status" value="1"/>
</dbReference>
<dbReference type="InterPro" id="IPR023210">
    <property type="entry name" value="NADP_OxRdtase_dom"/>
</dbReference>
<feature type="region of interest" description="Disordered" evidence="2">
    <location>
        <begin position="17"/>
        <end position="38"/>
    </location>
</feature>
<protein>
    <submittedName>
        <fullName evidence="4">Oxidoreductase sirO</fullName>
    </submittedName>
</protein>
<dbReference type="SUPFAM" id="SSF51430">
    <property type="entry name" value="NAD(P)-linked oxidoreductase"/>
    <property type="match status" value="1"/>
</dbReference>
<dbReference type="Gene3D" id="3.20.20.100">
    <property type="entry name" value="NADP-dependent oxidoreductase domain"/>
    <property type="match status" value="1"/>
</dbReference>
<dbReference type="EMBL" id="QGMF01000429">
    <property type="protein sequence ID" value="TVY15956.1"/>
    <property type="molecule type" value="Genomic_DNA"/>
</dbReference>
<name>A0A8T9B8Z6_9HELO</name>
<keyword evidence="1" id="KW-0560">Oxidoreductase</keyword>
<evidence type="ECO:0000256" key="1">
    <source>
        <dbReference type="ARBA" id="ARBA00023002"/>
    </source>
</evidence>
<organism evidence="4 5">
    <name type="scientific">Lachnellula arida</name>
    <dbReference type="NCBI Taxonomy" id="1316785"/>
    <lineage>
        <taxon>Eukaryota</taxon>
        <taxon>Fungi</taxon>
        <taxon>Dikarya</taxon>
        <taxon>Ascomycota</taxon>
        <taxon>Pezizomycotina</taxon>
        <taxon>Leotiomycetes</taxon>
        <taxon>Helotiales</taxon>
        <taxon>Lachnaceae</taxon>
        <taxon>Lachnellula</taxon>
    </lineage>
</organism>
<reference evidence="4 5" key="1">
    <citation type="submission" date="2018-05" db="EMBL/GenBank/DDBJ databases">
        <title>Whole genome sequencing for identification of molecular markers to develop diagnostic detection tools for the regulated plant pathogen Lachnellula willkommii.</title>
        <authorList>
            <person name="Giroux E."/>
            <person name="Bilodeau G."/>
        </authorList>
    </citation>
    <scope>NUCLEOTIDE SEQUENCE [LARGE SCALE GENOMIC DNA]</scope>
    <source>
        <strain evidence="4 5">CBS 203.66</strain>
    </source>
</reference>
<dbReference type="InterPro" id="IPR050523">
    <property type="entry name" value="AKR_Detox_Biosynth"/>
</dbReference>
<evidence type="ECO:0000259" key="3">
    <source>
        <dbReference type="Pfam" id="PF00248"/>
    </source>
</evidence>
<dbReference type="PANTHER" id="PTHR43364">
    <property type="entry name" value="NADH-SPECIFIC METHYLGLYOXAL REDUCTASE-RELATED"/>
    <property type="match status" value="1"/>
</dbReference>
<keyword evidence="5" id="KW-1185">Reference proteome</keyword>
<comment type="caution">
    <text evidence="4">The sequence shown here is derived from an EMBL/GenBank/DDBJ whole genome shotgun (WGS) entry which is preliminary data.</text>
</comment>
<sequence>MVKVIVGMMGSSVGDSAAAPHLWPLPPKSKSSSRKSEELLGEVQAHKQFAISTKAPAFSPKSLAQEKIIANCNASLKALGQEKQDYLHGPDPETPLEEQCRAIGKLYSEGKFSKFGISNLSPAEVQKIHDICKQEEYPLPSIYQGGYNPIQRSAEDSLFPLLRKLNMNFYAFSPLAGGVLAKKLDDVLNPAPGTRFDAMKVFGDMYLKKPTLDALAVLKRRCDEEGIAVMEGTMRWFLHHSPLGEEDGVILGSSSTVQINASLTACGKGPLDGGW</sequence>
<dbReference type="InterPro" id="IPR036812">
    <property type="entry name" value="NAD(P)_OxRdtase_dom_sf"/>
</dbReference>
<dbReference type="Proteomes" id="UP000469559">
    <property type="component" value="Unassembled WGS sequence"/>
</dbReference>